<dbReference type="RefSeq" id="WP_008579759.1">
    <property type="nucleotide sequence ID" value="NZ_CP113531.1"/>
</dbReference>
<dbReference type="EMBL" id="JFKF01000117">
    <property type="protein sequence ID" value="KDO02712.1"/>
    <property type="molecule type" value="Genomic_DNA"/>
</dbReference>
<comment type="caution">
    <text evidence="1">The sequence shown here is derived from an EMBL/GenBank/DDBJ whole genome shotgun (WGS) entry which is preliminary data.</text>
</comment>
<gene>
    <name evidence="1" type="ORF">REISMN_05460</name>
</gene>
<accession>A0A8E0WLY6</accession>
<name>A0A8E0WLY6_9RICK</name>
<organism evidence="1 2">
    <name type="scientific">Rickettsia tamurae subsp. buchneri</name>
    <dbReference type="NCBI Taxonomy" id="1462938"/>
    <lineage>
        <taxon>Bacteria</taxon>
        <taxon>Pseudomonadati</taxon>
        <taxon>Pseudomonadota</taxon>
        <taxon>Alphaproteobacteria</taxon>
        <taxon>Rickettsiales</taxon>
        <taxon>Rickettsiaceae</taxon>
        <taxon>Rickettsieae</taxon>
        <taxon>Rickettsia</taxon>
        <taxon>spotted fever group</taxon>
    </lineage>
</organism>
<dbReference type="Proteomes" id="UP000027161">
    <property type="component" value="Unassembled WGS sequence"/>
</dbReference>
<dbReference type="AlphaFoldDB" id="A0A8E0WLY6"/>
<keyword evidence="2" id="KW-1185">Reference proteome</keyword>
<sequence>MMITGKELGLHMKDHSAPLVELLQKHISLNLSRAKCLGLFIISMLNSRTVQLVRWIQLLSLIFQYPKMIK</sequence>
<evidence type="ECO:0000313" key="2">
    <source>
        <dbReference type="Proteomes" id="UP000027161"/>
    </source>
</evidence>
<protein>
    <submittedName>
        <fullName evidence="1">Uncharacterized protein</fullName>
    </submittedName>
</protein>
<proteinExistence type="predicted"/>
<evidence type="ECO:0000313" key="1">
    <source>
        <dbReference type="EMBL" id="KDO02712.1"/>
    </source>
</evidence>
<reference evidence="1 2" key="1">
    <citation type="submission" date="2014-02" db="EMBL/GenBank/DDBJ databases">
        <title>Draft genome sequence of Rickettsia buchneri sp. nov. ISO7T.</title>
        <authorList>
            <person name="Felsheim R.F."/>
            <person name="Kurtti T.J."/>
            <person name="Munderloh U.G."/>
        </authorList>
    </citation>
    <scope>NUCLEOTIDE SEQUENCE [LARGE SCALE GENOMIC DNA]</scope>
    <source>
        <strain evidence="1 2">ISO7</strain>
    </source>
</reference>